<dbReference type="EMBL" id="VZZK01000035">
    <property type="protein sequence ID" value="KAB1074988.1"/>
    <property type="molecule type" value="Genomic_DNA"/>
</dbReference>
<evidence type="ECO:0000313" key="2">
    <source>
        <dbReference type="Proteomes" id="UP000474159"/>
    </source>
</evidence>
<name>A0A6L3SVC5_9HYPH</name>
<keyword evidence="2" id="KW-1185">Reference proteome</keyword>
<proteinExistence type="predicted"/>
<accession>A0A6L3SVC5</accession>
<dbReference type="RefSeq" id="WP_151003570.1">
    <property type="nucleotide sequence ID" value="NZ_BPQY01000138.1"/>
</dbReference>
<protein>
    <submittedName>
        <fullName evidence="1">Uncharacterized protein</fullName>
    </submittedName>
</protein>
<dbReference type="AlphaFoldDB" id="A0A6L3SVC5"/>
<organism evidence="1 2">
    <name type="scientific">Methylobacterium soli</name>
    <dbReference type="NCBI Taxonomy" id="553447"/>
    <lineage>
        <taxon>Bacteria</taxon>
        <taxon>Pseudomonadati</taxon>
        <taxon>Pseudomonadota</taxon>
        <taxon>Alphaproteobacteria</taxon>
        <taxon>Hyphomicrobiales</taxon>
        <taxon>Methylobacteriaceae</taxon>
        <taxon>Methylobacterium</taxon>
    </lineage>
</organism>
<dbReference type="OrthoDB" id="7999718at2"/>
<comment type="caution">
    <text evidence="1">The sequence shown here is derived from an EMBL/GenBank/DDBJ whole genome shotgun (WGS) entry which is preliminary data.</text>
</comment>
<evidence type="ECO:0000313" key="1">
    <source>
        <dbReference type="EMBL" id="KAB1074988.1"/>
    </source>
</evidence>
<gene>
    <name evidence="1" type="ORF">F6X53_25410</name>
</gene>
<reference evidence="1 2" key="1">
    <citation type="submission" date="2019-09" db="EMBL/GenBank/DDBJ databases">
        <title>YIM 48816 draft genome.</title>
        <authorList>
            <person name="Jiang L."/>
        </authorList>
    </citation>
    <scope>NUCLEOTIDE SEQUENCE [LARGE SCALE GENOMIC DNA]</scope>
    <source>
        <strain evidence="1 2">YIM 48816</strain>
    </source>
</reference>
<sequence>MKLIVTGMENGRAVSFKQDSADAALEKAQKLQGEGLDGVHITDITGRSYGPREFAACFVRSTS</sequence>
<dbReference type="Proteomes" id="UP000474159">
    <property type="component" value="Unassembled WGS sequence"/>
</dbReference>